<dbReference type="InterPro" id="IPR024529">
    <property type="entry name" value="ECF_trnsprt_substrate-spec"/>
</dbReference>
<keyword evidence="1" id="KW-1133">Transmembrane helix</keyword>
<proteinExistence type="predicted"/>
<dbReference type="GO" id="GO:0022857">
    <property type="term" value="F:transmembrane transporter activity"/>
    <property type="evidence" value="ECO:0007669"/>
    <property type="project" value="InterPro"/>
</dbReference>
<dbReference type="STRING" id="357809.Cphy_2765"/>
<dbReference type="InterPro" id="IPR030949">
    <property type="entry name" value="ECF_S_folate_fam"/>
</dbReference>
<dbReference type="Proteomes" id="UP000000370">
    <property type="component" value="Chromosome"/>
</dbReference>
<sequence>MLNQEKNVKNKDLKKGKKVFTLETFIVLALLVAIEVILTRFLSLKEWNIRFSFGFIPVVIAAILYGPIASATVAACSDFLGAILFPMGAYFPGFTITAFISGIVYGLFLHKKQSLPNIVGAAVVNQFFCGLVINSYWLSIISGKSTFWGLIPIRSIQSAVMSIVIISVTYVISKTIVPIIKKAIVIM</sequence>
<dbReference type="eggNOG" id="COG3601">
    <property type="taxonomic scope" value="Bacteria"/>
</dbReference>
<keyword evidence="3" id="KW-1185">Reference proteome</keyword>
<organism evidence="2 3">
    <name type="scientific">Lachnoclostridium phytofermentans (strain ATCC 700394 / DSM 18823 / ISDg)</name>
    <name type="common">Clostridium phytofermentans</name>
    <dbReference type="NCBI Taxonomy" id="357809"/>
    <lineage>
        <taxon>Bacteria</taxon>
        <taxon>Bacillati</taxon>
        <taxon>Bacillota</taxon>
        <taxon>Clostridia</taxon>
        <taxon>Lachnospirales</taxon>
        <taxon>Lachnospiraceae</taxon>
    </lineage>
</organism>
<dbReference type="EMBL" id="CP000885">
    <property type="protein sequence ID" value="ABX43125.1"/>
    <property type="molecule type" value="Genomic_DNA"/>
</dbReference>
<keyword evidence="1" id="KW-0472">Membrane</keyword>
<evidence type="ECO:0008006" key="4">
    <source>
        <dbReference type="Google" id="ProtNLM"/>
    </source>
</evidence>
<evidence type="ECO:0000313" key="3">
    <source>
        <dbReference type="Proteomes" id="UP000000370"/>
    </source>
</evidence>
<dbReference type="RefSeq" id="WP_012200776.1">
    <property type="nucleotide sequence ID" value="NC_010001.1"/>
</dbReference>
<dbReference type="HOGENOM" id="CLU_098232_4_1_9"/>
<feature type="transmembrane region" description="Helical" evidence="1">
    <location>
        <begin position="115"/>
        <end position="138"/>
    </location>
</feature>
<protein>
    <recommendedName>
        <fullName evidence="4">Folate family ECF transporter S component</fullName>
    </recommendedName>
</protein>
<evidence type="ECO:0000313" key="2">
    <source>
        <dbReference type="EMBL" id="ABX43125.1"/>
    </source>
</evidence>
<dbReference type="AlphaFoldDB" id="A9KNK8"/>
<reference evidence="3" key="1">
    <citation type="submission" date="2007-11" db="EMBL/GenBank/DDBJ databases">
        <title>Complete genome sequence of Clostridium phytofermentans ISDg.</title>
        <authorList>
            <person name="Leschine S.B."/>
            <person name="Warnick T.A."/>
            <person name="Blanchard J.L."/>
            <person name="Schnell D.J."/>
            <person name="Petit E.L."/>
            <person name="LaTouf W.G."/>
            <person name="Copeland A."/>
            <person name="Lucas S."/>
            <person name="Lapidus A."/>
            <person name="Barry K."/>
            <person name="Glavina del Rio T."/>
            <person name="Dalin E."/>
            <person name="Tice H."/>
            <person name="Pitluck S."/>
            <person name="Kiss H."/>
            <person name="Brettin T."/>
            <person name="Bruce D."/>
            <person name="Detter J.C."/>
            <person name="Han C."/>
            <person name="Kuske C."/>
            <person name="Schmutz J."/>
            <person name="Larimer F."/>
            <person name="Land M."/>
            <person name="Hauser L."/>
            <person name="Kyrpides N."/>
            <person name="Kim E.A."/>
            <person name="Richardson P."/>
        </authorList>
    </citation>
    <scope>NUCLEOTIDE SEQUENCE [LARGE SCALE GENOMIC DNA]</scope>
    <source>
        <strain evidence="3">ATCC 700394 / DSM 18823 / ISDg</strain>
    </source>
</reference>
<dbReference type="OrthoDB" id="4624at2"/>
<feature type="transmembrane region" description="Helical" evidence="1">
    <location>
        <begin position="89"/>
        <end position="108"/>
    </location>
</feature>
<feature type="transmembrane region" description="Helical" evidence="1">
    <location>
        <begin position="20"/>
        <end position="39"/>
    </location>
</feature>
<dbReference type="NCBIfam" id="TIGR04518">
    <property type="entry name" value="ECF_S_folT_fam"/>
    <property type="match status" value="1"/>
</dbReference>
<evidence type="ECO:0000256" key="1">
    <source>
        <dbReference type="SAM" id="Phobius"/>
    </source>
</evidence>
<accession>A9KNK8</accession>
<keyword evidence="1" id="KW-0812">Transmembrane</keyword>
<dbReference type="Gene3D" id="1.10.1760.20">
    <property type="match status" value="1"/>
</dbReference>
<dbReference type="KEGG" id="cpy:Cphy_2765"/>
<feature type="transmembrane region" description="Helical" evidence="1">
    <location>
        <begin position="150"/>
        <end position="172"/>
    </location>
</feature>
<feature type="transmembrane region" description="Helical" evidence="1">
    <location>
        <begin position="51"/>
        <end position="69"/>
    </location>
</feature>
<gene>
    <name evidence="2" type="ordered locus">Cphy_2765</name>
</gene>
<dbReference type="Pfam" id="PF12822">
    <property type="entry name" value="ECF_trnsprt"/>
    <property type="match status" value="1"/>
</dbReference>
<name>A9KNK8_LACP7</name>